<evidence type="ECO:0000313" key="2">
    <source>
        <dbReference type="EMBL" id="KAF2964958.1"/>
    </source>
</evidence>
<reference evidence="2 3" key="1">
    <citation type="submission" date="2019-12" db="EMBL/GenBank/DDBJ databases">
        <title>Draft genome sequence of the ascomycete Xylaria multiplex DSM 110363.</title>
        <authorList>
            <person name="Buettner E."/>
            <person name="Kellner H."/>
        </authorList>
    </citation>
    <scope>NUCLEOTIDE SEQUENCE [LARGE SCALE GENOMIC DNA]</scope>
    <source>
        <strain evidence="2 3">DSM 110363</strain>
    </source>
</reference>
<feature type="region of interest" description="Disordered" evidence="1">
    <location>
        <begin position="94"/>
        <end position="183"/>
    </location>
</feature>
<comment type="caution">
    <text evidence="2">The sequence shown here is derived from an EMBL/GenBank/DDBJ whole genome shotgun (WGS) entry which is preliminary data.</text>
</comment>
<evidence type="ECO:0000313" key="3">
    <source>
        <dbReference type="Proteomes" id="UP000481858"/>
    </source>
</evidence>
<feature type="compositionally biased region" description="Basic and acidic residues" evidence="1">
    <location>
        <begin position="94"/>
        <end position="109"/>
    </location>
</feature>
<dbReference type="InParanoid" id="A0A7C8IM76"/>
<dbReference type="Proteomes" id="UP000481858">
    <property type="component" value="Unassembled WGS sequence"/>
</dbReference>
<evidence type="ECO:0000256" key="1">
    <source>
        <dbReference type="SAM" id="MobiDB-lite"/>
    </source>
</evidence>
<gene>
    <name evidence="2" type="ORF">GQX73_g8614</name>
</gene>
<proteinExistence type="predicted"/>
<keyword evidence="3" id="KW-1185">Reference proteome</keyword>
<accession>A0A7C8IM76</accession>
<dbReference type="EMBL" id="WUBL01000130">
    <property type="protein sequence ID" value="KAF2964958.1"/>
    <property type="molecule type" value="Genomic_DNA"/>
</dbReference>
<dbReference type="OrthoDB" id="4774395at2759"/>
<name>A0A7C8IM76_9PEZI</name>
<dbReference type="AlphaFoldDB" id="A0A7C8IM76"/>
<sequence length="250" mass="28265">MFSTTAKNLTSNIPFRWTSGQVAIFEDWIYFKASCATTADLTPLLRALDLDGYEDIENMYGECVHDLIITKVRRKLARTKVTTQTENWLEKVEQDVQDHTSENDTRKTMVEPLLKSLPRVHTTFSPHRPNTLPTPAPNPRPSNLHRHQEVPRSGTVKGSSRSGSVLDPELDNGPVRTSRSRHVDGYSTRTRKHNNLEACIEKLKEAMADMSLEISRLPYDVESCALDTAAYDTGLDVEHLDNLVKEYIVG</sequence>
<organism evidence="2 3">
    <name type="scientific">Xylaria multiplex</name>
    <dbReference type="NCBI Taxonomy" id="323545"/>
    <lineage>
        <taxon>Eukaryota</taxon>
        <taxon>Fungi</taxon>
        <taxon>Dikarya</taxon>
        <taxon>Ascomycota</taxon>
        <taxon>Pezizomycotina</taxon>
        <taxon>Sordariomycetes</taxon>
        <taxon>Xylariomycetidae</taxon>
        <taxon>Xylariales</taxon>
        <taxon>Xylariaceae</taxon>
        <taxon>Xylaria</taxon>
    </lineage>
</organism>
<protein>
    <submittedName>
        <fullName evidence="2">Uncharacterized protein</fullName>
    </submittedName>
</protein>